<sequence>MTLEINLPSNIEKQLLNLAKEQGKKAEDIAQNALIEYLQDLQDYKDALKARASRDSKNCISAKDFFERLNYGI</sequence>
<dbReference type="EMBL" id="QBIU01000002">
    <property type="protein sequence ID" value="MWV70461.1"/>
    <property type="molecule type" value="Genomic_DNA"/>
</dbReference>
<keyword evidence="3" id="KW-1185">Reference proteome</keyword>
<evidence type="ECO:0000313" key="3">
    <source>
        <dbReference type="Proteomes" id="UP000029714"/>
    </source>
</evidence>
<protein>
    <recommendedName>
        <fullName evidence="5">CopG family transcriptional regulator</fullName>
    </recommendedName>
</protein>
<dbReference type="EMBL" id="JRMP02000016">
    <property type="protein sequence ID" value="TLD93009.1"/>
    <property type="molecule type" value="Genomic_DNA"/>
</dbReference>
<dbReference type="STRING" id="1548018.LS64_05265"/>
<evidence type="ECO:0000313" key="4">
    <source>
        <dbReference type="Proteomes" id="UP000477070"/>
    </source>
</evidence>
<name>A0A347VPQ6_9HELI</name>
<accession>A0A347VPQ6</accession>
<comment type="caution">
    <text evidence="2">The sequence shown here is derived from an EMBL/GenBank/DDBJ whole genome shotgun (WGS) entry which is preliminary data.</text>
</comment>
<gene>
    <name evidence="1" type="ORF">DCO61_10765</name>
    <name evidence="2" type="ORF">LS64_009470</name>
</gene>
<evidence type="ECO:0000313" key="2">
    <source>
        <dbReference type="EMBL" id="TLD93009.1"/>
    </source>
</evidence>
<reference evidence="2 3" key="2">
    <citation type="journal article" date="2016" name="Infect. Immun.">
        <title>Helicobacter saguini, a Novel Helicobacter Isolated from Cotton-Top Tamarins with Ulcerative Colitis, Has Proinflammatory Properties and Induces Typhlocolitis and Dysplasia in Gnotobiotic IL-10-/- Mice.</title>
        <authorList>
            <person name="Shen Z."/>
            <person name="Mannion A."/>
            <person name="Whary M.T."/>
            <person name="Muthupalani S."/>
            <person name="Sheh A."/>
            <person name="Feng Y."/>
            <person name="Gong G."/>
            <person name="Vandamme P."/>
            <person name="Holcombe H.R."/>
            <person name="Paster B.J."/>
            <person name="Fox J.G."/>
        </authorList>
    </citation>
    <scope>NUCLEOTIDE SEQUENCE [LARGE SCALE GENOMIC DNA]</scope>
    <source>
        <strain evidence="2 3">MIT 97-6194</strain>
    </source>
</reference>
<dbReference type="Proteomes" id="UP000477070">
    <property type="component" value="Unassembled WGS sequence"/>
</dbReference>
<proteinExistence type="predicted"/>
<organism evidence="2 3">
    <name type="scientific">Helicobacter saguini</name>
    <dbReference type="NCBI Taxonomy" id="1548018"/>
    <lineage>
        <taxon>Bacteria</taxon>
        <taxon>Pseudomonadati</taxon>
        <taxon>Campylobacterota</taxon>
        <taxon>Epsilonproteobacteria</taxon>
        <taxon>Campylobacterales</taxon>
        <taxon>Helicobacteraceae</taxon>
        <taxon>Helicobacter</taxon>
    </lineage>
</organism>
<dbReference type="AlphaFoldDB" id="A0A347VPQ6"/>
<evidence type="ECO:0008006" key="5">
    <source>
        <dbReference type="Google" id="ProtNLM"/>
    </source>
</evidence>
<reference evidence="2 3" key="1">
    <citation type="journal article" date="2014" name="Genome Announc.">
        <title>Draft genome sequences of eight enterohepatic helicobacter species isolated from both laboratory and wild rodents.</title>
        <authorList>
            <person name="Sheh A."/>
            <person name="Shen Z."/>
            <person name="Fox J.G."/>
        </authorList>
    </citation>
    <scope>NUCLEOTIDE SEQUENCE [LARGE SCALE GENOMIC DNA]</scope>
    <source>
        <strain evidence="2 3">MIT 97-6194</strain>
    </source>
</reference>
<reference evidence="2" key="3">
    <citation type="submission" date="2018-04" db="EMBL/GenBank/DDBJ databases">
        <authorList>
            <person name="Sheh A."/>
            <person name="Shen Z."/>
            <person name="Mannion A.J."/>
            <person name="Fox J.G."/>
        </authorList>
    </citation>
    <scope>NUCLEOTIDE SEQUENCE</scope>
    <source>
        <strain evidence="2">MIT 97-6194</strain>
    </source>
</reference>
<evidence type="ECO:0000313" key="1">
    <source>
        <dbReference type="EMBL" id="MWV70461.1"/>
    </source>
</evidence>
<dbReference type="Proteomes" id="UP000029714">
    <property type="component" value="Unassembled WGS sequence"/>
</dbReference>
<reference evidence="1 4" key="4">
    <citation type="submission" date="2019-12" db="EMBL/GenBank/DDBJ databases">
        <title>Multi-Generational Helicobacter saguini Isolates.</title>
        <authorList>
            <person name="Mannion A."/>
            <person name="Shen Z."/>
            <person name="Fox J.G."/>
        </authorList>
    </citation>
    <scope>NUCLEOTIDE SEQUENCE [LARGE SCALE GENOMIC DNA]</scope>
    <source>
        <strain evidence="1">16-048</strain>
        <strain evidence="4">16-048 (F4)</strain>
    </source>
</reference>
<dbReference type="RefSeq" id="WP_034571359.1">
    <property type="nucleotide sequence ID" value="NZ_JRMP02000016.1"/>
</dbReference>